<keyword evidence="5 18" id="KW-0479">Metal-binding</keyword>
<evidence type="ECO:0000256" key="16">
    <source>
        <dbReference type="ARBA" id="ARBA00042798"/>
    </source>
</evidence>
<feature type="binding site" evidence="17">
    <location>
        <position position="120"/>
    </location>
    <ligand>
        <name>8-oxo-dGTP</name>
        <dbReference type="ChEBI" id="CHEBI:77896"/>
    </ligand>
</feature>
<evidence type="ECO:0000256" key="12">
    <source>
        <dbReference type="ARBA" id="ARBA00038905"/>
    </source>
</evidence>
<evidence type="ECO:0000256" key="10">
    <source>
        <dbReference type="ARBA" id="ARBA00035861"/>
    </source>
</evidence>
<name>A0A1N6N9G8_9GAMM</name>
<feature type="domain" description="Nudix hydrolase" evidence="19">
    <location>
        <begin position="3"/>
        <end position="131"/>
    </location>
</feature>
<evidence type="ECO:0000256" key="7">
    <source>
        <dbReference type="ARBA" id="ARBA00022801"/>
    </source>
</evidence>
<keyword evidence="8 18" id="KW-0460">Magnesium</keyword>
<dbReference type="GO" id="GO:0046872">
    <property type="term" value="F:metal ion binding"/>
    <property type="evidence" value="ECO:0007669"/>
    <property type="project" value="UniProtKB-KW"/>
</dbReference>
<evidence type="ECO:0000259" key="19">
    <source>
        <dbReference type="PROSITE" id="PS51462"/>
    </source>
</evidence>
<evidence type="ECO:0000256" key="2">
    <source>
        <dbReference type="ARBA" id="ARBA00005582"/>
    </source>
</evidence>
<dbReference type="InterPro" id="IPR000086">
    <property type="entry name" value="NUDIX_hydrolase_dom"/>
</dbReference>
<keyword evidence="3" id="KW-0515">Mutator protein</keyword>
<evidence type="ECO:0000256" key="15">
    <source>
        <dbReference type="ARBA" id="ARBA00041979"/>
    </source>
</evidence>
<feature type="binding site" evidence="17">
    <location>
        <position position="24"/>
    </location>
    <ligand>
        <name>8-oxo-dGTP</name>
        <dbReference type="ChEBI" id="CHEBI:77896"/>
    </ligand>
</feature>
<dbReference type="InterPro" id="IPR020084">
    <property type="entry name" value="NUDIX_hydrolase_CS"/>
</dbReference>
<dbReference type="SUPFAM" id="SSF51391">
    <property type="entry name" value="Thiamin phosphate synthase"/>
    <property type="match status" value="1"/>
</dbReference>
<accession>A0A1N6N9G8</accession>
<sequence length="311" mass="33736">MSKLIHVAAAVIRDRRGRILIARRPDDKHQGGLWEFPGGKVEPGEPVADALSRELEEELGIRVTSARPLILIPHHYPDKSVLLDVWDVDGFEGEAHGAEGQPIEWVCPEALDDFEFPAANVPILNAARLPERLLITGDADSAESYAQHLASALANGITQAILRAKTLSEDEFAAAYAQLKPLCDQSRATLGVNASVKQANALGAEHLHLTSERLEQLEGRSEFKGRWLSASCHNAEQIRMAEQKGLDFITLSPVNPTASHPGEPVLGWDAFTDLVAESVLPVYALGGMTDADVKQARERGAQGVAAISAWW</sequence>
<evidence type="ECO:0000256" key="5">
    <source>
        <dbReference type="ARBA" id="ARBA00022723"/>
    </source>
</evidence>
<proteinExistence type="inferred from homology"/>
<keyword evidence="4" id="KW-0235">DNA replication</keyword>
<comment type="catalytic activity">
    <reaction evidence="11">
        <text>8-oxo-GTP + H2O = 8-oxo-GMP + diphosphate + H(+)</text>
        <dbReference type="Rhea" id="RHEA:67616"/>
        <dbReference type="ChEBI" id="CHEBI:15377"/>
        <dbReference type="ChEBI" id="CHEBI:15378"/>
        <dbReference type="ChEBI" id="CHEBI:33019"/>
        <dbReference type="ChEBI" id="CHEBI:143553"/>
        <dbReference type="ChEBI" id="CHEBI:145694"/>
    </reaction>
</comment>
<dbReference type="InterPro" id="IPR020476">
    <property type="entry name" value="Nudix_hydrolase"/>
</dbReference>
<dbReference type="GO" id="GO:0008413">
    <property type="term" value="F:8-oxo-7,8-dihydroguanosine triphosphate pyrophosphatase activity"/>
    <property type="evidence" value="ECO:0007669"/>
    <property type="project" value="InterPro"/>
</dbReference>
<dbReference type="EC" id="3.6.1.55" evidence="12"/>
<dbReference type="Proteomes" id="UP000186895">
    <property type="component" value="Unassembled WGS sequence"/>
</dbReference>
<dbReference type="eggNOG" id="COG0352">
    <property type="taxonomic scope" value="Bacteria"/>
</dbReference>
<dbReference type="InterPro" id="IPR029119">
    <property type="entry name" value="MutY_C"/>
</dbReference>
<dbReference type="PRINTS" id="PR00502">
    <property type="entry name" value="NUDIXFAMILY"/>
</dbReference>
<dbReference type="Gene3D" id="3.20.20.70">
    <property type="entry name" value="Aldolase class I"/>
    <property type="match status" value="1"/>
</dbReference>
<keyword evidence="9" id="KW-0234">DNA repair</keyword>
<evidence type="ECO:0000256" key="11">
    <source>
        <dbReference type="ARBA" id="ARBA00036904"/>
    </source>
</evidence>
<evidence type="ECO:0000256" key="1">
    <source>
        <dbReference type="ARBA" id="ARBA00001946"/>
    </source>
</evidence>
<dbReference type="GO" id="GO:0006260">
    <property type="term" value="P:DNA replication"/>
    <property type="evidence" value="ECO:0007669"/>
    <property type="project" value="UniProtKB-KW"/>
</dbReference>
<dbReference type="PROSITE" id="PS00893">
    <property type="entry name" value="NUDIX_BOX"/>
    <property type="match status" value="1"/>
</dbReference>
<dbReference type="InterPro" id="IPR047127">
    <property type="entry name" value="MutT-like"/>
</dbReference>
<feature type="binding site" evidence="18">
    <location>
        <position position="38"/>
    </location>
    <ligand>
        <name>Mg(2+)</name>
        <dbReference type="ChEBI" id="CHEBI:18420"/>
    </ligand>
</feature>
<dbReference type="NCBIfam" id="TIGR00586">
    <property type="entry name" value="mutt"/>
    <property type="match status" value="1"/>
</dbReference>
<dbReference type="FunFam" id="3.90.79.10:FF:000014">
    <property type="entry name" value="8-oxo-dGTP diphosphatase MutT"/>
    <property type="match status" value="1"/>
</dbReference>
<evidence type="ECO:0000256" key="4">
    <source>
        <dbReference type="ARBA" id="ARBA00022705"/>
    </source>
</evidence>
<evidence type="ECO:0000256" key="18">
    <source>
        <dbReference type="PIRSR" id="PIRSR603561-2"/>
    </source>
</evidence>
<dbReference type="GO" id="GO:0044716">
    <property type="term" value="F:8-oxo-GDP phosphatase activity"/>
    <property type="evidence" value="ECO:0007669"/>
    <property type="project" value="TreeGrafter"/>
</dbReference>
<dbReference type="CDD" id="cd03425">
    <property type="entry name" value="NUDIX_MutT_NudA_like"/>
    <property type="match status" value="1"/>
</dbReference>
<dbReference type="SUPFAM" id="SSF55811">
    <property type="entry name" value="Nudix"/>
    <property type="match status" value="1"/>
</dbReference>
<dbReference type="Gene3D" id="3.90.79.10">
    <property type="entry name" value="Nucleoside Triphosphate Pyrophosphohydrolase"/>
    <property type="match status" value="1"/>
</dbReference>
<dbReference type="InterPro" id="IPR022998">
    <property type="entry name" value="ThiamineP_synth_TenI"/>
</dbReference>
<dbReference type="EMBL" id="FTMN01000001">
    <property type="protein sequence ID" value="SIP88754.1"/>
    <property type="molecule type" value="Genomic_DNA"/>
</dbReference>
<dbReference type="PROSITE" id="PS51462">
    <property type="entry name" value="NUDIX"/>
    <property type="match status" value="1"/>
</dbReference>
<dbReference type="InterPro" id="IPR013785">
    <property type="entry name" value="Aldolase_TIM"/>
</dbReference>
<dbReference type="GO" id="GO:0006281">
    <property type="term" value="P:DNA repair"/>
    <property type="evidence" value="ECO:0007669"/>
    <property type="project" value="UniProtKB-KW"/>
</dbReference>
<organism evidence="20 21">
    <name type="scientific">Marinobacterium stanieri</name>
    <dbReference type="NCBI Taxonomy" id="49186"/>
    <lineage>
        <taxon>Bacteria</taxon>
        <taxon>Pseudomonadati</taxon>
        <taxon>Pseudomonadota</taxon>
        <taxon>Gammaproteobacteria</taxon>
        <taxon>Oceanospirillales</taxon>
        <taxon>Oceanospirillaceae</taxon>
        <taxon>Marinobacterium</taxon>
    </lineage>
</organism>
<reference evidence="20 21" key="1">
    <citation type="submission" date="2017-01" db="EMBL/GenBank/DDBJ databases">
        <authorList>
            <person name="Mah S.A."/>
            <person name="Swanson W.J."/>
            <person name="Moy G.W."/>
            <person name="Vacquier V.D."/>
        </authorList>
    </citation>
    <scope>NUCLEOTIDE SEQUENCE [LARGE SCALE GENOMIC DNA]</scope>
    <source>
        <strain evidence="20 21">DSM 7027</strain>
    </source>
</reference>
<evidence type="ECO:0000256" key="3">
    <source>
        <dbReference type="ARBA" id="ARBA00022457"/>
    </source>
</evidence>
<evidence type="ECO:0000256" key="17">
    <source>
        <dbReference type="PIRSR" id="PIRSR603561-1"/>
    </source>
</evidence>
<dbReference type="CDD" id="cd00564">
    <property type="entry name" value="TMP_TenI"/>
    <property type="match status" value="1"/>
</dbReference>
<dbReference type="GO" id="GO:0035539">
    <property type="term" value="F:8-oxo-7,8-dihydrodeoxyguanosine triphosphate pyrophosphatase activity"/>
    <property type="evidence" value="ECO:0007669"/>
    <property type="project" value="UniProtKB-EC"/>
</dbReference>
<dbReference type="PANTHER" id="PTHR47707">
    <property type="entry name" value="8-OXO-DGTP DIPHOSPHATASE"/>
    <property type="match status" value="1"/>
</dbReference>
<feature type="binding site" evidence="18">
    <location>
        <position position="58"/>
    </location>
    <ligand>
        <name>Mg(2+)</name>
        <dbReference type="ChEBI" id="CHEBI:18420"/>
    </ligand>
</feature>
<dbReference type="InterPro" id="IPR015797">
    <property type="entry name" value="NUDIX_hydrolase-like_dom_sf"/>
</dbReference>
<evidence type="ECO:0000256" key="8">
    <source>
        <dbReference type="ARBA" id="ARBA00022842"/>
    </source>
</evidence>
<gene>
    <name evidence="20" type="ORF">SAMN05421647_101155</name>
</gene>
<comment type="cofactor">
    <cofactor evidence="1 18">
        <name>Mg(2+)</name>
        <dbReference type="ChEBI" id="CHEBI:18420"/>
    </cofactor>
</comment>
<dbReference type="InterPro" id="IPR003561">
    <property type="entry name" value="Mutator_MutT"/>
</dbReference>
<feature type="binding site" evidence="17">
    <location>
        <begin position="35"/>
        <end position="38"/>
    </location>
    <ligand>
        <name>8-oxo-dGTP</name>
        <dbReference type="ChEBI" id="CHEBI:77896"/>
    </ligand>
</feature>
<dbReference type="GO" id="GO:0009228">
    <property type="term" value="P:thiamine biosynthetic process"/>
    <property type="evidence" value="ECO:0007669"/>
    <property type="project" value="UniProtKB-KW"/>
</dbReference>
<evidence type="ECO:0000256" key="14">
    <source>
        <dbReference type="ARBA" id="ARBA00041592"/>
    </source>
</evidence>
<comment type="catalytic activity">
    <reaction evidence="10">
        <text>8-oxo-dGTP + H2O = 8-oxo-dGMP + diphosphate + H(+)</text>
        <dbReference type="Rhea" id="RHEA:31575"/>
        <dbReference type="ChEBI" id="CHEBI:15377"/>
        <dbReference type="ChEBI" id="CHEBI:15378"/>
        <dbReference type="ChEBI" id="CHEBI:33019"/>
        <dbReference type="ChEBI" id="CHEBI:63224"/>
        <dbReference type="ChEBI" id="CHEBI:77896"/>
        <dbReference type="EC" id="3.6.1.55"/>
    </reaction>
</comment>
<keyword evidence="21" id="KW-1185">Reference proteome</keyword>
<protein>
    <recommendedName>
        <fullName evidence="13">8-oxo-dGTP diphosphatase</fullName>
        <ecNumber evidence="12">3.6.1.55</ecNumber>
    </recommendedName>
    <alternativeName>
        <fullName evidence="16">7,8-dihydro-8-oxoguanine-triphosphatase</fullName>
    </alternativeName>
    <alternativeName>
        <fullName evidence="15">Mutator protein MutT</fullName>
    </alternativeName>
    <alternativeName>
        <fullName evidence="14">dGTP pyrophosphohydrolase</fullName>
    </alternativeName>
</protein>
<dbReference type="RefSeq" id="WP_076460079.1">
    <property type="nucleotide sequence ID" value="NZ_FTMN01000001.1"/>
</dbReference>
<dbReference type="PANTHER" id="PTHR47707:SF1">
    <property type="entry name" value="NUDIX HYDROLASE FAMILY PROTEIN"/>
    <property type="match status" value="1"/>
</dbReference>
<evidence type="ECO:0000313" key="21">
    <source>
        <dbReference type="Proteomes" id="UP000186895"/>
    </source>
</evidence>
<evidence type="ECO:0000256" key="6">
    <source>
        <dbReference type="ARBA" id="ARBA00022763"/>
    </source>
</evidence>
<dbReference type="GO" id="GO:0044715">
    <property type="term" value="F:8-oxo-dGDP phosphatase activity"/>
    <property type="evidence" value="ECO:0007669"/>
    <property type="project" value="TreeGrafter"/>
</dbReference>
<dbReference type="InterPro" id="IPR036206">
    <property type="entry name" value="ThiamineP_synth_sf"/>
</dbReference>
<evidence type="ECO:0000313" key="20">
    <source>
        <dbReference type="EMBL" id="SIP88754.1"/>
    </source>
</evidence>
<dbReference type="Pfam" id="PF14815">
    <property type="entry name" value="NUDIX_4"/>
    <property type="match status" value="1"/>
</dbReference>
<keyword evidence="7" id="KW-0378">Hydrolase</keyword>
<dbReference type="AlphaFoldDB" id="A0A1N6N9G8"/>
<evidence type="ECO:0000256" key="13">
    <source>
        <dbReference type="ARBA" id="ARBA00040794"/>
    </source>
</evidence>
<comment type="similarity">
    <text evidence="2">Belongs to the Nudix hydrolase family.</text>
</comment>
<feature type="binding site" evidence="17">
    <location>
        <position position="29"/>
    </location>
    <ligand>
        <name>8-oxo-dGTP</name>
        <dbReference type="ChEBI" id="CHEBI:77896"/>
    </ligand>
</feature>
<dbReference type="STRING" id="49186.SAMN05421647_101155"/>
<dbReference type="NCBIfam" id="NF006530">
    <property type="entry name" value="PRK08999.1"/>
    <property type="match status" value="1"/>
</dbReference>
<dbReference type="eggNOG" id="COG0494">
    <property type="taxonomic scope" value="Bacteria"/>
</dbReference>
<dbReference type="Pfam" id="PF02581">
    <property type="entry name" value="TMP-TENI"/>
    <property type="match status" value="1"/>
</dbReference>
<evidence type="ECO:0000256" key="9">
    <source>
        <dbReference type="ARBA" id="ARBA00023204"/>
    </source>
</evidence>
<keyword evidence="6" id="KW-0227">DNA damage</keyword>